<dbReference type="Gene3D" id="1.10.1740.10">
    <property type="match status" value="1"/>
</dbReference>
<sequence>MQRITNREKPDRNELGELRLHALFVQGLAGDEAAYRNFLQLTASYLRAFLRRRLSRWPDEVEDLVQESLLAIHNQRMTYEVDAPLTAWVYAIARYKLIDWLRRHTRREMLNDPLDDENELFSTADSDAHEAQRDLSKVLDLLPEQQRAAIMHTKLEGWSVRETANALKISEASVKVAVHRGLKTLAMKLRNEDENR</sequence>
<dbReference type="InterPro" id="IPR036388">
    <property type="entry name" value="WH-like_DNA-bd_sf"/>
</dbReference>
<dbReference type="Proteomes" id="UP001596542">
    <property type="component" value="Unassembled WGS sequence"/>
</dbReference>
<feature type="domain" description="RNA polymerase sigma factor 70 region 4 type 2" evidence="7">
    <location>
        <begin position="134"/>
        <end position="185"/>
    </location>
</feature>
<evidence type="ECO:0000256" key="3">
    <source>
        <dbReference type="ARBA" id="ARBA00023082"/>
    </source>
</evidence>
<dbReference type="InterPro" id="IPR039425">
    <property type="entry name" value="RNA_pol_sigma-70-like"/>
</dbReference>
<dbReference type="InterPro" id="IPR013249">
    <property type="entry name" value="RNA_pol_sigma70_r4_t2"/>
</dbReference>
<dbReference type="NCBIfam" id="NF009191">
    <property type="entry name" value="PRK12539.1"/>
    <property type="match status" value="1"/>
</dbReference>
<evidence type="ECO:0000256" key="5">
    <source>
        <dbReference type="ARBA" id="ARBA00023163"/>
    </source>
</evidence>
<evidence type="ECO:0000313" key="9">
    <source>
        <dbReference type="Proteomes" id="UP001596542"/>
    </source>
</evidence>
<gene>
    <name evidence="8" type="ORF">ACFQPC_12905</name>
</gene>
<organism evidence="8 9">
    <name type="scientific">Herminiimonas glaciei</name>
    <dbReference type="NCBI Taxonomy" id="523788"/>
    <lineage>
        <taxon>Bacteria</taxon>
        <taxon>Pseudomonadati</taxon>
        <taxon>Pseudomonadota</taxon>
        <taxon>Betaproteobacteria</taxon>
        <taxon>Burkholderiales</taxon>
        <taxon>Oxalobacteraceae</taxon>
        <taxon>Herminiimonas</taxon>
    </lineage>
</organism>
<protein>
    <submittedName>
        <fullName evidence="8">Sigma-70 family RNA polymerase sigma factor</fullName>
    </submittedName>
</protein>
<dbReference type="EMBL" id="JBHTBU010000002">
    <property type="protein sequence ID" value="MFC7288942.1"/>
    <property type="molecule type" value="Genomic_DNA"/>
</dbReference>
<evidence type="ECO:0000256" key="1">
    <source>
        <dbReference type="ARBA" id="ARBA00010641"/>
    </source>
</evidence>
<keyword evidence="2" id="KW-0805">Transcription regulation</keyword>
<dbReference type="SUPFAM" id="SSF88946">
    <property type="entry name" value="Sigma2 domain of RNA polymerase sigma factors"/>
    <property type="match status" value="1"/>
</dbReference>
<evidence type="ECO:0000259" key="7">
    <source>
        <dbReference type="Pfam" id="PF08281"/>
    </source>
</evidence>
<dbReference type="NCBIfam" id="TIGR02937">
    <property type="entry name" value="sigma70-ECF"/>
    <property type="match status" value="1"/>
</dbReference>
<dbReference type="InterPro" id="IPR013324">
    <property type="entry name" value="RNA_pol_sigma_r3/r4-like"/>
</dbReference>
<comment type="caution">
    <text evidence="8">The sequence shown here is derived from an EMBL/GenBank/DDBJ whole genome shotgun (WGS) entry which is preliminary data.</text>
</comment>
<reference evidence="9" key="1">
    <citation type="journal article" date="2019" name="Int. J. Syst. Evol. Microbiol.">
        <title>The Global Catalogue of Microorganisms (GCM) 10K type strain sequencing project: providing services to taxonomists for standard genome sequencing and annotation.</title>
        <authorList>
            <consortium name="The Broad Institute Genomics Platform"/>
            <consortium name="The Broad Institute Genome Sequencing Center for Infectious Disease"/>
            <person name="Wu L."/>
            <person name="Ma J."/>
        </authorList>
    </citation>
    <scope>NUCLEOTIDE SEQUENCE [LARGE SCALE GENOMIC DNA]</scope>
    <source>
        <strain evidence="9">KACC 12508</strain>
    </source>
</reference>
<proteinExistence type="inferred from homology"/>
<keyword evidence="3" id="KW-0731">Sigma factor</keyword>
<evidence type="ECO:0000313" key="8">
    <source>
        <dbReference type="EMBL" id="MFC7288942.1"/>
    </source>
</evidence>
<dbReference type="PANTHER" id="PTHR43133">
    <property type="entry name" value="RNA POLYMERASE ECF-TYPE SIGMA FACTO"/>
    <property type="match status" value="1"/>
</dbReference>
<evidence type="ECO:0000256" key="2">
    <source>
        <dbReference type="ARBA" id="ARBA00023015"/>
    </source>
</evidence>
<dbReference type="CDD" id="cd06171">
    <property type="entry name" value="Sigma70_r4"/>
    <property type="match status" value="1"/>
</dbReference>
<dbReference type="Gene3D" id="1.10.10.10">
    <property type="entry name" value="Winged helix-like DNA-binding domain superfamily/Winged helix DNA-binding domain"/>
    <property type="match status" value="1"/>
</dbReference>
<dbReference type="NCBIfam" id="NF009188">
    <property type="entry name" value="PRK12536.1"/>
    <property type="match status" value="1"/>
</dbReference>
<comment type="similarity">
    <text evidence="1">Belongs to the sigma-70 factor family. ECF subfamily.</text>
</comment>
<keyword evidence="9" id="KW-1185">Reference proteome</keyword>
<accession>A0ABW2IDD3</accession>
<evidence type="ECO:0000259" key="6">
    <source>
        <dbReference type="Pfam" id="PF04542"/>
    </source>
</evidence>
<name>A0ABW2IDD3_9BURK</name>
<feature type="domain" description="RNA polymerase sigma-70 region 2" evidence="6">
    <location>
        <begin position="45"/>
        <end position="107"/>
    </location>
</feature>
<dbReference type="PANTHER" id="PTHR43133:SF58">
    <property type="entry name" value="ECF RNA POLYMERASE SIGMA FACTOR SIGD"/>
    <property type="match status" value="1"/>
</dbReference>
<dbReference type="SUPFAM" id="SSF88659">
    <property type="entry name" value="Sigma3 and sigma4 domains of RNA polymerase sigma factors"/>
    <property type="match status" value="1"/>
</dbReference>
<dbReference type="InterPro" id="IPR014284">
    <property type="entry name" value="RNA_pol_sigma-70_dom"/>
</dbReference>
<dbReference type="Pfam" id="PF04542">
    <property type="entry name" value="Sigma70_r2"/>
    <property type="match status" value="1"/>
</dbReference>
<dbReference type="Pfam" id="PF08281">
    <property type="entry name" value="Sigma70_r4_2"/>
    <property type="match status" value="1"/>
</dbReference>
<dbReference type="InterPro" id="IPR007627">
    <property type="entry name" value="RNA_pol_sigma70_r2"/>
</dbReference>
<dbReference type="RefSeq" id="WP_382272333.1">
    <property type="nucleotide sequence ID" value="NZ_JBHTBU010000002.1"/>
</dbReference>
<evidence type="ECO:0000256" key="4">
    <source>
        <dbReference type="ARBA" id="ARBA00023125"/>
    </source>
</evidence>
<keyword evidence="5" id="KW-0804">Transcription</keyword>
<keyword evidence="4" id="KW-0238">DNA-binding</keyword>
<dbReference type="InterPro" id="IPR013325">
    <property type="entry name" value="RNA_pol_sigma_r2"/>
</dbReference>